<feature type="domain" description="CobW/HypB/UreG nucleotide-binding" evidence="1">
    <location>
        <begin position="5"/>
        <end position="171"/>
    </location>
</feature>
<evidence type="ECO:0000313" key="3">
    <source>
        <dbReference type="EMBL" id="RAW55863.1"/>
    </source>
</evidence>
<evidence type="ECO:0000259" key="2">
    <source>
        <dbReference type="Pfam" id="PF07683"/>
    </source>
</evidence>
<dbReference type="Gene3D" id="3.40.50.300">
    <property type="entry name" value="P-loop containing nucleotide triphosphate hydrolases"/>
    <property type="match status" value="1"/>
</dbReference>
<name>A0A329U3S4_9FIRM</name>
<dbReference type="InterPro" id="IPR051316">
    <property type="entry name" value="Zinc-reg_GTPase_activator"/>
</dbReference>
<dbReference type="Pfam" id="PF02492">
    <property type="entry name" value="cobW"/>
    <property type="match status" value="1"/>
</dbReference>
<dbReference type="PANTHER" id="PTHR13748">
    <property type="entry name" value="COBW-RELATED"/>
    <property type="match status" value="1"/>
</dbReference>
<reference evidence="3 4" key="1">
    <citation type="submission" date="2018-02" db="EMBL/GenBank/DDBJ databases">
        <title>Complete genome sequencing of Faecalibacterium prausnitzii strains isolated from the human gut.</title>
        <authorList>
            <person name="Fitzgerald B.C."/>
            <person name="Shkoporov A.N."/>
            <person name="Ross P.R."/>
            <person name="Hill C."/>
        </authorList>
    </citation>
    <scope>NUCLEOTIDE SEQUENCE [LARGE SCALE GENOMIC DNA]</scope>
    <source>
        <strain evidence="3 4">APC942/32-1</strain>
    </source>
</reference>
<organism evidence="3 4">
    <name type="scientific">Faecalibacterium prausnitzii</name>
    <dbReference type="NCBI Taxonomy" id="853"/>
    <lineage>
        <taxon>Bacteria</taxon>
        <taxon>Bacillati</taxon>
        <taxon>Bacillota</taxon>
        <taxon>Clostridia</taxon>
        <taxon>Eubacteriales</taxon>
        <taxon>Oscillospiraceae</taxon>
        <taxon>Faecalibacterium</taxon>
    </lineage>
</organism>
<dbReference type="InterPro" id="IPR027417">
    <property type="entry name" value="P-loop_NTPase"/>
</dbReference>
<dbReference type="RefSeq" id="WP_158400147.1">
    <property type="nucleotide sequence ID" value="NZ_PRLB01000001.1"/>
</dbReference>
<dbReference type="InterPro" id="IPR011629">
    <property type="entry name" value="CobW-like_C"/>
</dbReference>
<dbReference type="PANTHER" id="PTHR13748:SF62">
    <property type="entry name" value="COBW DOMAIN-CONTAINING PROTEIN"/>
    <property type="match status" value="1"/>
</dbReference>
<dbReference type="AlphaFoldDB" id="A0A329U3S4"/>
<dbReference type="Proteomes" id="UP000251144">
    <property type="component" value="Unassembled WGS sequence"/>
</dbReference>
<dbReference type="EMBL" id="PRLB01000001">
    <property type="protein sequence ID" value="RAW55863.1"/>
    <property type="molecule type" value="Genomic_DNA"/>
</dbReference>
<dbReference type="InterPro" id="IPR003495">
    <property type="entry name" value="CobW/HypB/UreG_nucleotide-bd"/>
</dbReference>
<accession>A0A329U3S4</accession>
<evidence type="ECO:0000259" key="1">
    <source>
        <dbReference type="Pfam" id="PF02492"/>
    </source>
</evidence>
<sequence>MVQVDLITGFLGAGKTTFLRRYAAWWAGQGVKVCVLENDFGAVNVDAMLLQDLEAQGVELETISGGCDCDTHQRRMRTKLISMAMRGFERVIVEPSGIFDVDEFFDVLRDEPLDRWYQLGNVIAIVDALLPEELSPQAEYILASESAWAGSVLLSRCQLASDAQKQGAEAHLARALEACKCSRKFGPEEIIARDWADLTGDDMARIAKCGYRQASCEKLRFDAHDAFTSAYFLELGLPRAQLEKNIPSLFTDPACGNVLRVKGFVEDDGQWYELNAAAAGLTAAPIPQGQQVLIVIGEGLDKARLEEDLRR</sequence>
<proteinExistence type="predicted"/>
<dbReference type="GO" id="GO:0005737">
    <property type="term" value="C:cytoplasm"/>
    <property type="evidence" value="ECO:0007669"/>
    <property type="project" value="TreeGrafter"/>
</dbReference>
<evidence type="ECO:0000313" key="4">
    <source>
        <dbReference type="Proteomes" id="UP000251144"/>
    </source>
</evidence>
<feature type="domain" description="CobW C-terminal" evidence="2">
    <location>
        <begin position="256"/>
        <end position="310"/>
    </location>
</feature>
<protein>
    <submittedName>
        <fullName evidence="3">GTPase (G3E family)</fullName>
    </submittedName>
</protein>
<comment type="caution">
    <text evidence="3">The sequence shown here is derived from an EMBL/GenBank/DDBJ whole genome shotgun (WGS) entry which is preliminary data.</text>
</comment>
<dbReference type="Pfam" id="PF07683">
    <property type="entry name" value="CobW_C"/>
    <property type="match status" value="1"/>
</dbReference>
<dbReference type="SUPFAM" id="SSF52540">
    <property type="entry name" value="P-loop containing nucleoside triphosphate hydrolases"/>
    <property type="match status" value="1"/>
</dbReference>
<gene>
    <name evidence="3" type="ORF">C4N26_02425</name>
</gene>
<dbReference type="OrthoDB" id="9808822at2"/>